<keyword evidence="1" id="KW-0472">Membrane</keyword>
<name>A0A5U5W2X6_SALER</name>
<accession>A0A5U5W2X6</accession>
<dbReference type="EMBL" id="AAGPWX010000052">
    <property type="protein sequence ID" value="EBQ7137070.1"/>
    <property type="molecule type" value="Genomic_DNA"/>
</dbReference>
<feature type="transmembrane region" description="Helical" evidence="1">
    <location>
        <begin position="12"/>
        <end position="28"/>
    </location>
</feature>
<sequence>METQNQQTKPLKNIYAWILAFVPLFFGVPPDEYFNYAMVIGGVAVIGLLVADRMALSEAGYEPPAILWGVLFLPVYLWKRATITKGSRIPFIVIVASLACIIFIGIPHQEEVALEEAACPLVTTILKENNGTTAPKCMKVTIQDKVTDKFYKATATLDNGNDINVTLELTGDRNFYVRVPDAYLNN</sequence>
<evidence type="ECO:0000313" key="2">
    <source>
        <dbReference type="EMBL" id="EBQ7137070.1"/>
    </source>
</evidence>
<keyword evidence="1" id="KW-0812">Transmembrane</keyword>
<gene>
    <name evidence="2" type="ORF">AIY46_24535</name>
</gene>
<organism evidence="2">
    <name type="scientific">Salmonella enterica</name>
    <name type="common">Salmonella choleraesuis</name>
    <dbReference type="NCBI Taxonomy" id="28901"/>
    <lineage>
        <taxon>Bacteria</taxon>
        <taxon>Pseudomonadati</taxon>
        <taxon>Pseudomonadota</taxon>
        <taxon>Gammaproteobacteria</taxon>
        <taxon>Enterobacterales</taxon>
        <taxon>Enterobacteriaceae</taxon>
        <taxon>Salmonella</taxon>
    </lineage>
</organism>
<reference evidence="2" key="1">
    <citation type="submission" date="2018-07" db="EMBL/GenBank/DDBJ databases">
        <authorList>
            <consortium name="GenomeTrakr network: Whole genome sequencing for foodborne pathogen traceback"/>
        </authorList>
    </citation>
    <scope>NUCLEOTIDE SEQUENCE [LARGE SCALE GENOMIC DNA]</scope>
    <source>
        <strain evidence="2">CFSAN036024</strain>
    </source>
</reference>
<feature type="transmembrane region" description="Helical" evidence="1">
    <location>
        <begin position="89"/>
        <end position="106"/>
    </location>
</feature>
<protein>
    <submittedName>
        <fullName evidence="2">Uncharacterized protein</fullName>
    </submittedName>
</protein>
<keyword evidence="1" id="KW-1133">Transmembrane helix</keyword>
<proteinExistence type="predicted"/>
<evidence type="ECO:0000256" key="1">
    <source>
        <dbReference type="SAM" id="Phobius"/>
    </source>
</evidence>
<feature type="transmembrane region" description="Helical" evidence="1">
    <location>
        <begin position="34"/>
        <end position="52"/>
    </location>
</feature>
<comment type="caution">
    <text evidence="2">The sequence shown here is derived from an EMBL/GenBank/DDBJ whole genome shotgun (WGS) entry which is preliminary data.</text>
</comment>
<dbReference type="Proteomes" id="UP000839918">
    <property type="component" value="Unassembled WGS sequence"/>
</dbReference>
<dbReference type="AlphaFoldDB" id="A0A5U5W2X6"/>